<keyword evidence="8" id="KW-0472">Membrane</keyword>
<dbReference type="Proteomes" id="UP000769528">
    <property type="component" value="Unassembled WGS sequence"/>
</dbReference>
<dbReference type="InterPro" id="IPR011989">
    <property type="entry name" value="ARM-like"/>
</dbReference>
<dbReference type="InterPro" id="IPR024395">
    <property type="entry name" value="CLASP_N_dom"/>
</dbReference>
<evidence type="ECO:0000256" key="5">
    <source>
        <dbReference type="ARBA" id="ARBA00022701"/>
    </source>
</evidence>
<reference evidence="10" key="2">
    <citation type="submission" date="2021-01" db="EMBL/GenBank/DDBJ databases">
        <authorList>
            <person name="Schikora-Tamarit M.A."/>
        </authorList>
    </citation>
    <scope>NUCLEOTIDE SEQUENCE</scope>
    <source>
        <strain evidence="10">CBS6341</strain>
    </source>
</reference>
<accession>A0A9P8P8L4</accession>
<dbReference type="GO" id="GO:0005819">
    <property type="term" value="C:spindle"/>
    <property type="evidence" value="ECO:0007669"/>
    <property type="project" value="UniProtKB-SubCell"/>
</dbReference>
<proteinExistence type="inferred from homology"/>
<keyword evidence="5" id="KW-0493">Microtubule</keyword>
<evidence type="ECO:0000256" key="3">
    <source>
        <dbReference type="ARBA" id="ARBA00016012"/>
    </source>
</evidence>
<dbReference type="Pfam" id="PF12348">
    <property type="entry name" value="CLASP_N"/>
    <property type="match status" value="1"/>
</dbReference>
<keyword evidence="6" id="KW-0498">Mitosis</keyword>
<dbReference type="GO" id="GO:0005874">
    <property type="term" value="C:microtubule"/>
    <property type="evidence" value="ECO:0007669"/>
    <property type="project" value="UniProtKB-KW"/>
</dbReference>
<keyword evidence="6" id="KW-0131">Cell cycle</keyword>
<evidence type="ECO:0000256" key="6">
    <source>
        <dbReference type="ARBA" id="ARBA00022776"/>
    </source>
</evidence>
<keyword evidence="8" id="KW-0812">Transmembrane</keyword>
<dbReference type="GO" id="GO:0051301">
    <property type="term" value="P:cell division"/>
    <property type="evidence" value="ECO:0007669"/>
    <property type="project" value="UniProtKB-KW"/>
</dbReference>
<evidence type="ECO:0000259" key="9">
    <source>
        <dbReference type="Pfam" id="PF12348"/>
    </source>
</evidence>
<evidence type="ECO:0000256" key="2">
    <source>
        <dbReference type="ARBA" id="ARBA00009549"/>
    </source>
</evidence>
<feature type="domain" description="CLASP N-terminal" evidence="9">
    <location>
        <begin position="555"/>
        <end position="772"/>
    </location>
</feature>
<comment type="similarity">
    <text evidence="2">Belongs to the CLASP family.</text>
</comment>
<evidence type="ECO:0000256" key="4">
    <source>
        <dbReference type="ARBA" id="ARBA00022618"/>
    </source>
</evidence>
<evidence type="ECO:0000313" key="11">
    <source>
        <dbReference type="Proteomes" id="UP000769528"/>
    </source>
</evidence>
<keyword evidence="11" id="KW-1185">Reference proteome</keyword>
<reference evidence="10" key="1">
    <citation type="journal article" date="2021" name="Open Biol.">
        <title>Shared evolutionary footprints suggest mitochondrial oxidative damage underlies multiple complex I losses in fungi.</title>
        <authorList>
            <person name="Schikora-Tamarit M.A."/>
            <person name="Marcet-Houben M."/>
            <person name="Nosek J."/>
            <person name="Gabaldon T."/>
        </authorList>
    </citation>
    <scope>NUCLEOTIDE SEQUENCE</scope>
    <source>
        <strain evidence="10">CBS6341</strain>
    </source>
</reference>
<evidence type="ECO:0000256" key="1">
    <source>
        <dbReference type="ARBA" id="ARBA00004186"/>
    </source>
</evidence>
<feature type="transmembrane region" description="Helical" evidence="8">
    <location>
        <begin position="12"/>
        <end position="29"/>
    </location>
</feature>
<feature type="compositionally biased region" description="Basic and acidic residues" evidence="7">
    <location>
        <begin position="437"/>
        <end position="456"/>
    </location>
</feature>
<comment type="caution">
    <text evidence="10">The sequence shown here is derived from an EMBL/GenBank/DDBJ whole genome shotgun (WGS) entry which is preliminary data.</text>
</comment>
<keyword evidence="4" id="KW-0132">Cell division</keyword>
<evidence type="ECO:0000256" key="7">
    <source>
        <dbReference type="SAM" id="MobiDB-lite"/>
    </source>
</evidence>
<dbReference type="OrthoDB" id="3981135at2759"/>
<evidence type="ECO:0000256" key="8">
    <source>
        <dbReference type="SAM" id="Phobius"/>
    </source>
</evidence>
<evidence type="ECO:0000313" key="10">
    <source>
        <dbReference type="EMBL" id="KAH3667121.1"/>
    </source>
</evidence>
<name>A0A9P8P8L4_9ASCO</name>
<gene>
    <name evidence="10" type="ORF">WICMUC_005468</name>
</gene>
<feature type="transmembrane region" description="Helical" evidence="8">
    <location>
        <begin position="127"/>
        <end position="151"/>
    </location>
</feature>
<comment type="subcellular location">
    <subcellularLocation>
        <location evidence="1">Cytoplasm</location>
        <location evidence="1">Cytoskeleton</location>
        <location evidence="1">Spindle</location>
    </subcellularLocation>
</comment>
<keyword evidence="8" id="KW-1133">Transmembrane helix</keyword>
<sequence>MHNLFLEYASFIYYSIFSSCYWSAVIIKLKAKQSKSPKLIDGPPSEIHTHRYVLETQEFENGSIETFLPSIQTIPPFDEYEGYDGYYKIEKPDARISCIKPDDQIPPNPSDLYVSYKPMDLYESDDLIFFVPLGALVAFIIFCFLITTIFIKHTPKSEVHDTTKYTSTHGDDLADNFKPELDKMIKSVEVLDDSFTSENFQNMDENEGSRFTDDEKGESKYCKYKNNTLMTYNKGDMQLYLFNSKNIEIFHSSTPKSFITEENLFPISVDFIEEEKSPLILVPLSDDIMTTIDTVFEIQEENNYTDLEISLNLELEEKNSLSFQDGQSSSSTTAVALTFKHQANSNSQDFEIEELVKDPINMQINEKSGFLNIENDPSNDSKATADFKDLSNELYTLSENKENKNFYEKPQVSKNNTSISPFHNKKPKKTVRIVEPNDNKQSIDDSKRSTFSDHDITQPGTPDLMRNASILQELNSENPNHSPSKIPILSPSRPLNRPISICQQPIKISEEVLDIFFRSSISSNEKAGDLFLDKVFGPDPEVKIFNDLLIDLTMEDIDKITSIYRGRETSGNWKDRYDNFDVLIAHLRLRLPEKLHSYFMDRIYENIEDILEMTNTMRSKLLLKTIVFLRDIVYYGKGEVLLDEVYVTLVHILIPLTKSSQTLEMVHKLASKSLCLMIRSIDINSFLQNFDKTFLSILMNKKLKREKSTALLMVKFYILSNRNKFNENGVPYVEMIIEKLMPRISSLACDACQKTRTETVEIYLILHKILPSSELLARYYHCFSSFTKSRIPKPVAALSTTGVTL</sequence>
<dbReference type="EMBL" id="JAEUBF010001392">
    <property type="protein sequence ID" value="KAH3667121.1"/>
    <property type="molecule type" value="Genomic_DNA"/>
</dbReference>
<dbReference type="Gene3D" id="1.25.10.10">
    <property type="entry name" value="Leucine-rich Repeat Variant"/>
    <property type="match status" value="1"/>
</dbReference>
<dbReference type="AlphaFoldDB" id="A0A9P8P8L4"/>
<feature type="region of interest" description="Disordered" evidence="7">
    <location>
        <begin position="437"/>
        <end position="462"/>
    </location>
</feature>
<protein>
    <recommendedName>
        <fullName evidence="3">Protein STU1</fullName>
    </recommendedName>
</protein>
<organism evidence="10 11">
    <name type="scientific">Wickerhamomyces mucosus</name>
    <dbReference type="NCBI Taxonomy" id="1378264"/>
    <lineage>
        <taxon>Eukaryota</taxon>
        <taxon>Fungi</taxon>
        <taxon>Dikarya</taxon>
        <taxon>Ascomycota</taxon>
        <taxon>Saccharomycotina</taxon>
        <taxon>Saccharomycetes</taxon>
        <taxon>Phaffomycetales</taxon>
        <taxon>Wickerhamomycetaceae</taxon>
        <taxon>Wickerhamomyces</taxon>
    </lineage>
</organism>